<dbReference type="Proteomes" id="UP000315010">
    <property type="component" value="Unassembled WGS sequence"/>
</dbReference>
<gene>
    <name evidence="1" type="ORF">CA13_18230</name>
</gene>
<evidence type="ECO:0000313" key="2">
    <source>
        <dbReference type="Proteomes" id="UP000315010"/>
    </source>
</evidence>
<dbReference type="EMBL" id="SJPJ01000001">
    <property type="protein sequence ID" value="TWT80407.1"/>
    <property type="molecule type" value="Genomic_DNA"/>
</dbReference>
<organism evidence="1 2">
    <name type="scientific">Novipirellula herctigrandis</name>
    <dbReference type="NCBI Taxonomy" id="2527986"/>
    <lineage>
        <taxon>Bacteria</taxon>
        <taxon>Pseudomonadati</taxon>
        <taxon>Planctomycetota</taxon>
        <taxon>Planctomycetia</taxon>
        <taxon>Pirellulales</taxon>
        <taxon>Pirellulaceae</taxon>
        <taxon>Novipirellula</taxon>
    </lineage>
</organism>
<sequence length="89" mass="9946">MDFIAVSEWPNRRLSWLVTGVESGAGELVWVRSCIRVGEKGCGTIADVDMHFSEAEMHERQKSETLPFVESDARLSYLSARANRSFAPA</sequence>
<name>A0A5C5Z0N1_9BACT</name>
<accession>A0A5C5Z0N1</accession>
<evidence type="ECO:0000313" key="1">
    <source>
        <dbReference type="EMBL" id="TWT80407.1"/>
    </source>
</evidence>
<dbReference type="AlphaFoldDB" id="A0A5C5Z0N1"/>
<keyword evidence="2" id="KW-1185">Reference proteome</keyword>
<protein>
    <submittedName>
        <fullName evidence="1">Uncharacterized protein</fullName>
    </submittedName>
</protein>
<comment type="caution">
    <text evidence="1">The sequence shown here is derived from an EMBL/GenBank/DDBJ whole genome shotgun (WGS) entry which is preliminary data.</text>
</comment>
<reference evidence="1 2" key="1">
    <citation type="submission" date="2019-02" db="EMBL/GenBank/DDBJ databases">
        <title>Deep-cultivation of Planctomycetes and their phenomic and genomic characterization uncovers novel biology.</title>
        <authorList>
            <person name="Wiegand S."/>
            <person name="Jogler M."/>
            <person name="Boedeker C."/>
            <person name="Pinto D."/>
            <person name="Vollmers J."/>
            <person name="Rivas-Marin E."/>
            <person name="Kohn T."/>
            <person name="Peeters S.H."/>
            <person name="Heuer A."/>
            <person name="Rast P."/>
            <person name="Oberbeckmann S."/>
            <person name="Bunk B."/>
            <person name="Jeske O."/>
            <person name="Meyerdierks A."/>
            <person name="Storesund J.E."/>
            <person name="Kallscheuer N."/>
            <person name="Luecker S."/>
            <person name="Lage O.M."/>
            <person name="Pohl T."/>
            <person name="Merkel B.J."/>
            <person name="Hornburger P."/>
            <person name="Mueller R.-W."/>
            <person name="Bruemmer F."/>
            <person name="Labrenz M."/>
            <person name="Spormann A.M."/>
            <person name="Op Den Camp H."/>
            <person name="Overmann J."/>
            <person name="Amann R."/>
            <person name="Jetten M.S.M."/>
            <person name="Mascher T."/>
            <person name="Medema M.H."/>
            <person name="Devos D.P."/>
            <person name="Kaster A.-K."/>
            <person name="Ovreas L."/>
            <person name="Rohde M."/>
            <person name="Galperin M.Y."/>
            <person name="Jogler C."/>
        </authorList>
    </citation>
    <scope>NUCLEOTIDE SEQUENCE [LARGE SCALE GENOMIC DNA]</scope>
    <source>
        <strain evidence="1 2">CA13</strain>
    </source>
</reference>
<proteinExistence type="predicted"/>